<organism evidence="2">
    <name type="scientific">Spodoptera frugiperda</name>
    <name type="common">Fall armyworm</name>
    <dbReference type="NCBI Taxonomy" id="7108"/>
    <lineage>
        <taxon>Eukaryota</taxon>
        <taxon>Metazoa</taxon>
        <taxon>Ecdysozoa</taxon>
        <taxon>Arthropoda</taxon>
        <taxon>Hexapoda</taxon>
        <taxon>Insecta</taxon>
        <taxon>Pterygota</taxon>
        <taxon>Neoptera</taxon>
        <taxon>Endopterygota</taxon>
        <taxon>Lepidoptera</taxon>
        <taxon>Glossata</taxon>
        <taxon>Ditrysia</taxon>
        <taxon>Noctuoidea</taxon>
        <taxon>Noctuidae</taxon>
        <taxon>Amphipyrinae</taxon>
        <taxon>Spodoptera</taxon>
    </lineage>
</organism>
<evidence type="ECO:0000313" key="2">
    <source>
        <dbReference type="EMBL" id="SOQ42638.1"/>
    </source>
</evidence>
<proteinExistence type="predicted"/>
<reference evidence="2" key="1">
    <citation type="submission" date="2016-07" db="EMBL/GenBank/DDBJ databases">
        <authorList>
            <person name="Bretaudeau A."/>
        </authorList>
    </citation>
    <scope>NUCLEOTIDE SEQUENCE</scope>
    <source>
        <strain evidence="2">Rice</strain>
        <tissue evidence="2">Whole body</tissue>
    </source>
</reference>
<feature type="compositionally biased region" description="Polar residues" evidence="1">
    <location>
        <begin position="1"/>
        <end position="13"/>
    </location>
</feature>
<dbReference type="EMBL" id="ODYU01003636">
    <property type="protein sequence ID" value="SOQ42638.1"/>
    <property type="molecule type" value="Genomic_DNA"/>
</dbReference>
<protein>
    <submittedName>
        <fullName evidence="2">SFRICE_002053</fullName>
    </submittedName>
</protein>
<evidence type="ECO:0000256" key="1">
    <source>
        <dbReference type="SAM" id="MobiDB-lite"/>
    </source>
</evidence>
<gene>
    <name evidence="2" type="ORF">SFRICE_002053</name>
</gene>
<accession>A0A2H1VPA5</accession>
<dbReference type="AlphaFoldDB" id="A0A2H1VPA5"/>
<name>A0A2H1VPA5_SPOFR</name>
<feature type="region of interest" description="Disordered" evidence="1">
    <location>
        <begin position="1"/>
        <end position="20"/>
    </location>
</feature>
<sequence>MLLPSQWSETDGTGVNHPMTSAVLGERSGERILMSNFRKEVITCALVRVCSATGAATGVEHDGTVGGACRPRHAHCNKLPTTAAKKPSANCFFK</sequence>